<dbReference type="InterPro" id="IPR017441">
    <property type="entry name" value="Protein_kinase_ATP_BS"/>
</dbReference>
<reference evidence="9" key="1">
    <citation type="submission" date="2024-10" db="EMBL/GenBank/DDBJ databases">
        <authorList>
            <person name="Ryan C."/>
        </authorList>
    </citation>
    <scope>NUCLEOTIDE SEQUENCE [LARGE SCALE GENOMIC DNA]</scope>
</reference>
<gene>
    <name evidence="9" type="ORF">URODEC1_LOCUS8291</name>
</gene>
<evidence type="ECO:0000256" key="1">
    <source>
        <dbReference type="ARBA" id="ARBA00022527"/>
    </source>
</evidence>
<dbReference type="PROSITE" id="PS50011">
    <property type="entry name" value="PROTEIN_KINASE_DOM"/>
    <property type="match status" value="3"/>
</dbReference>
<keyword evidence="6 7" id="KW-0067">ATP-binding</keyword>
<dbReference type="Gene3D" id="1.10.510.10">
    <property type="entry name" value="Transferase(Phosphotransferase) domain 1"/>
    <property type="match status" value="4"/>
</dbReference>
<dbReference type="Gene3D" id="3.30.200.20">
    <property type="entry name" value="Phosphorylase Kinase, domain 1"/>
    <property type="match status" value="2"/>
</dbReference>
<dbReference type="PROSITE" id="PS00108">
    <property type="entry name" value="PROTEIN_KINASE_ST"/>
    <property type="match status" value="1"/>
</dbReference>
<dbReference type="PANTHER" id="PTHR47983">
    <property type="entry name" value="PTO-INTERACTING PROTEIN 1-LIKE"/>
    <property type="match status" value="1"/>
</dbReference>
<dbReference type="Pfam" id="PF07714">
    <property type="entry name" value="PK_Tyr_Ser-Thr"/>
    <property type="match status" value="3"/>
</dbReference>
<dbReference type="GO" id="GO:0004674">
    <property type="term" value="F:protein serine/threonine kinase activity"/>
    <property type="evidence" value="ECO:0007669"/>
    <property type="project" value="UniProtKB-KW"/>
</dbReference>
<sequence>MDYKGNSLTDFLQTNGHEVLQRVDNNYSLRYFTEKEIRHITNGYSIILGNGAFGQVYKGMLDDQSSVAVKKYIRAADKKVFAKEVIVHSQINHKNVVRLLGCCTEENALMIVMEFISSGNLNDVLHGSRADGRLPFPLDKRLNIAIEVAEVLWCMHSMYSPVLHGDIKPGNILLDENLVPKNGILTPMSDVYSFGVVLLEIITRKKAVDGAITLAQCFSEALAKGGNMLHMFDEEISGRRSMKFLGDIGQLAAKCLLQDVKMRPEMIDVVTSLRMIRKALQSEEENLSQKHASVPNNSIPSKSVALAAHQFGHLNIFSEMEMKNMTKNYRMTFREEFCKCLYNGMLGKDRPVIVRQLKTCTESDREMFLNTMRILSQKDHKNVANVVGFHLGKPISECVYESCLSNRNLYDTICSMEKVPLHLRLSIAVGCAQGLVHIHSLAAENPNSCGTSLLGHFRSANIFLDKNFAPKIFNVNLSTFHGLPVAQKNTISAFHINDNGPEKYYLDQRDVSGQLLNPKSDVYSYGVVLLELITWKTVRYMYDGRAHVLTTDFLVSYGTDRNAIEIFGKVYDEQGKSFIHEAIAIAVDCLQLDIQSRPEMYDVLSRLRIIASAQSIRSKLNAIGNNKPSQRTSAPVNNTAKLHPTIISTISLDELNEATRNFSNDVLIVQGLYSKTFLGILKDGQNCAVKKLDPVEGVQVEVPTITRMFKNDNVLQLLEYFLEGNIRILAYEYAPRGSLHDILHGKMGVKGAQPGTTLLWMQRVKIAISAAKGLEFLHLKADPTVIHTNIKSSKILIFDDDVAKIGDNIGVSKKLIHSRVKYYNGMRNFGHEAPEYATKCFHAPRSATTGEYSTKSDVYCFGVVLLELLTGRKPHDHTLPRGQHSLVTWATPRLSEDKVKHCVDPKLRLGGGYPPKAVAKMAAVAALCVQYEADYRPEMSIVVKALSSLLKIQK</sequence>
<evidence type="ECO:0000256" key="7">
    <source>
        <dbReference type="PROSITE-ProRule" id="PRU10141"/>
    </source>
</evidence>
<evidence type="ECO:0000313" key="9">
    <source>
        <dbReference type="EMBL" id="CAL4899606.1"/>
    </source>
</evidence>
<protein>
    <recommendedName>
        <fullName evidence="8">Protein kinase domain-containing protein</fullName>
    </recommendedName>
</protein>
<feature type="binding site" evidence="7">
    <location>
        <position position="71"/>
    </location>
    <ligand>
        <name>ATP</name>
        <dbReference type="ChEBI" id="CHEBI:30616"/>
    </ligand>
</feature>
<feature type="domain" description="Protein kinase" evidence="8">
    <location>
        <begin position="311"/>
        <end position="609"/>
    </location>
</feature>
<feature type="domain" description="Protein kinase" evidence="8">
    <location>
        <begin position="42"/>
        <end position="312"/>
    </location>
</feature>
<evidence type="ECO:0000256" key="4">
    <source>
        <dbReference type="ARBA" id="ARBA00022741"/>
    </source>
</evidence>
<dbReference type="PANTHER" id="PTHR47983:SF3">
    <property type="entry name" value="OS05G0135800 PROTEIN"/>
    <property type="match status" value="1"/>
</dbReference>
<dbReference type="SMART" id="SM00220">
    <property type="entry name" value="S_TKc"/>
    <property type="match status" value="2"/>
</dbReference>
<dbReference type="InterPro" id="IPR011009">
    <property type="entry name" value="Kinase-like_dom_sf"/>
</dbReference>
<keyword evidence="10" id="KW-1185">Reference proteome</keyword>
<keyword evidence="4 7" id="KW-0547">Nucleotide-binding</keyword>
<dbReference type="GO" id="GO:0005524">
    <property type="term" value="F:ATP binding"/>
    <property type="evidence" value="ECO:0007669"/>
    <property type="project" value="UniProtKB-UniRule"/>
</dbReference>
<proteinExistence type="predicted"/>
<dbReference type="AlphaFoldDB" id="A0ABC8VYV6"/>
<organism evidence="9 10">
    <name type="scientific">Urochloa decumbens</name>
    <dbReference type="NCBI Taxonomy" id="240449"/>
    <lineage>
        <taxon>Eukaryota</taxon>
        <taxon>Viridiplantae</taxon>
        <taxon>Streptophyta</taxon>
        <taxon>Embryophyta</taxon>
        <taxon>Tracheophyta</taxon>
        <taxon>Spermatophyta</taxon>
        <taxon>Magnoliopsida</taxon>
        <taxon>Liliopsida</taxon>
        <taxon>Poales</taxon>
        <taxon>Poaceae</taxon>
        <taxon>PACMAD clade</taxon>
        <taxon>Panicoideae</taxon>
        <taxon>Panicodae</taxon>
        <taxon>Paniceae</taxon>
        <taxon>Melinidinae</taxon>
        <taxon>Urochloa</taxon>
    </lineage>
</organism>
<evidence type="ECO:0000313" key="10">
    <source>
        <dbReference type="Proteomes" id="UP001497457"/>
    </source>
</evidence>
<dbReference type="InterPro" id="IPR001245">
    <property type="entry name" value="Ser-Thr/Tyr_kinase_cat_dom"/>
</dbReference>
<evidence type="ECO:0000259" key="8">
    <source>
        <dbReference type="PROSITE" id="PS50011"/>
    </source>
</evidence>
<evidence type="ECO:0000256" key="3">
    <source>
        <dbReference type="ARBA" id="ARBA00022679"/>
    </source>
</evidence>
<keyword evidence="5" id="KW-0418">Kinase</keyword>
<keyword evidence="3" id="KW-0808">Transferase</keyword>
<dbReference type="Proteomes" id="UP001497457">
    <property type="component" value="Chromosome 11b"/>
</dbReference>
<dbReference type="FunFam" id="3.30.200.20:FF:000337">
    <property type="entry name" value="Wall-associated receptor kinase 3"/>
    <property type="match status" value="1"/>
</dbReference>
<feature type="domain" description="Protein kinase" evidence="8">
    <location>
        <begin position="662"/>
        <end position="950"/>
    </location>
</feature>
<evidence type="ECO:0000256" key="6">
    <source>
        <dbReference type="ARBA" id="ARBA00022840"/>
    </source>
</evidence>
<dbReference type="EMBL" id="OZ075121">
    <property type="protein sequence ID" value="CAL4899606.1"/>
    <property type="molecule type" value="Genomic_DNA"/>
</dbReference>
<dbReference type="InterPro" id="IPR008271">
    <property type="entry name" value="Ser/Thr_kinase_AS"/>
</dbReference>
<evidence type="ECO:0000256" key="5">
    <source>
        <dbReference type="ARBA" id="ARBA00022777"/>
    </source>
</evidence>
<evidence type="ECO:0000256" key="2">
    <source>
        <dbReference type="ARBA" id="ARBA00022553"/>
    </source>
</evidence>
<name>A0ABC8VYV6_9POAL</name>
<dbReference type="InterPro" id="IPR000719">
    <property type="entry name" value="Prot_kinase_dom"/>
</dbReference>
<dbReference type="InterPro" id="IPR052101">
    <property type="entry name" value="Plant_StressResp_Kinase"/>
</dbReference>
<keyword evidence="1" id="KW-0723">Serine/threonine-protein kinase</keyword>
<dbReference type="SUPFAM" id="SSF56112">
    <property type="entry name" value="Protein kinase-like (PK-like)"/>
    <property type="match status" value="3"/>
</dbReference>
<dbReference type="PROSITE" id="PS00107">
    <property type="entry name" value="PROTEIN_KINASE_ATP"/>
    <property type="match status" value="1"/>
</dbReference>
<keyword evidence="2" id="KW-0597">Phosphoprotein</keyword>
<dbReference type="FunFam" id="1.10.510.10:FF:000195">
    <property type="entry name" value="pto-interacting protein 1"/>
    <property type="match status" value="1"/>
</dbReference>
<accession>A0ABC8VYV6</accession>